<evidence type="ECO:0000256" key="3">
    <source>
        <dbReference type="HAMAP-Rule" id="MF_01384"/>
    </source>
</evidence>
<dbReference type="Pfam" id="PF01774">
    <property type="entry name" value="UreD"/>
    <property type="match status" value="1"/>
</dbReference>
<name>A0A347UCY9_9RHOB</name>
<keyword evidence="3" id="KW-0996">Nickel insertion</keyword>
<dbReference type="HAMAP" id="MF_01384">
    <property type="entry name" value="UreD"/>
    <property type="match status" value="1"/>
</dbReference>
<dbReference type="Proteomes" id="UP000261704">
    <property type="component" value="Chromosome"/>
</dbReference>
<evidence type="ECO:0000313" key="5">
    <source>
        <dbReference type="Proteomes" id="UP000261704"/>
    </source>
</evidence>
<dbReference type="InterPro" id="IPR002669">
    <property type="entry name" value="UreD"/>
</dbReference>
<dbReference type="EMBL" id="CP032125">
    <property type="protein sequence ID" value="AXX96717.1"/>
    <property type="molecule type" value="Genomic_DNA"/>
</dbReference>
<dbReference type="OrthoDB" id="9798842at2"/>
<keyword evidence="2 3" id="KW-0143">Chaperone</keyword>
<dbReference type="GO" id="GO:0005737">
    <property type="term" value="C:cytoplasm"/>
    <property type="evidence" value="ECO:0007669"/>
    <property type="project" value="UniProtKB-SubCell"/>
</dbReference>
<comment type="similarity">
    <text evidence="1 3">Belongs to the UreD family.</text>
</comment>
<keyword evidence="3" id="KW-0963">Cytoplasm</keyword>
<dbReference type="PANTHER" id="PTHR33643:SF1">
    <property type="entry name" value="UREASE ACCESSORY PROTEIN D"/>
    <property type="match status" value="1"/>
</dbReference>
<proteinExistence type="inferred from homology"/>
<gene>
    <name evidence="3" type="primary">ureD</name>
    <name evidence="4" type="ORF">BAR1_01450</name>
</gene>
<keyword evidence="5" id="KW-1185">Reference proteome</keyword>
<comment type="subunit">
    <text evidence="3">UreD, UreF and UreG form a complex that acts as a GTP-hydrolysis-dependent molecular chaperone, activating the urease apoprotein by helping to assemble the nickel containing metallocenter of UreC. The UreE protein probably delivers the nickel.</text>
</comment>
<sequence length="277" mass="29532">MSTASVSTHATSRQPRAHGAVTLAVKASERKTCLKDLRQSGSLKALFPRATGPDFQAVLVNTAGGITGGDTVKINARADAGSHLTLTTQAAERAYRAQPGQVGHLQTRLAVEAGARVNWLPQETILFQGCALRRSLHVEMQADATFLMVEPLVFGRAAMGETLTDASFSDRIEIHREGQLSYFDRVTLQGNIASQMARPNTGNGAGAMASLIYAAADAGAQLAPVRAMLPDTAGASLIGDDLLVLRLLAPDSYLVRQSLIPVLNRLTNDNLPRCWMT</sequence>
<organism evidence="4 5">
    <name type="scientific">Profundibacter amoris</name>
    <dbReference type="NCBI Taxonomy" id="2171755"/>
    <lineage>
        <taxon>Bacteria</taxon>
        <taxon>Pseudomonadati</taxon>
        <taxon>Pseudomonadota</taxon>
        <taxon>Alphaproteobacteria</taxon>
        <taxon>Rhodobacterales</taxon>
        <taxon>Paracoccaceae</taxon>
        <taxon>Profundibacter</taxon>
    </lineage>
</organism>
<dbReference type="KEGG" id="pamo:BAR1_01450"/>
<comment type="function">
    <text evidence="3">Required for maturation of urease via the functional incorporation of the urease nickel metallocenter.</text>
</comment>
<evidence type="ECO:0000256" key="1">
    <source>
        <dbReference type="ARBA" id="ARBA00007177"/>
    </source>
</evidence>
<dbReference type="PANTHER" id="PTHR33643">
    <property type="entry name" value="UREASE ACCESSORY PROTEIN D"/>
    <property type="match status" value="1"/>
</dbReference>
<accession>A0A347UCY9</accession>
<reference evidence="4 5" key="1">
    <citation type="submission" date="2018-09" db="EMBL/GenBank/DDBJ databases">
        <title>Profundibacter amoris BAR1 gen. nov., sp. nov., a new member of the Roseobacter clade isolated at Lokis Castle Vent Field on the Arctic Mid-Oceanic Ridge.</title>
        <authorList>
            <person name="Le Moine Bauer S."/>
            <person name="Sjoeberg A.G."/>
            <person name="L'Haridon S."/>
            <person name="Stokke R."/>
            <person name="Roalkvam I."/>
            <person name="Steen I.H."/>
            <person name="Dahle H."/>
        </authorList>
    </citation>
    <scope>NUCLEOTIDE SEQUENCE [LARGE SCALE GENOMIC DNA]</scope>
    <source>
        <strain evidence="4 5">BAR1</strain>
    </source>
</reference>
<evidence type="ECO:0000256" key="2">
    <source>
        <dbReference type="ARBA" id="ARBA00023186"/>
    </source>
</evidence>
<evidence type="ECO:0000313" key="4">
    <source>
        <dbReference type="EMBL" id="AXX96717.1"/>
    </source>
</evidence>
<dbReference type="GO" id="GO:0016151">
    <property type="term" value="F:nickel cation binding"/>
    <property type="evidence" value="ECO:0007669"/>
    <property type="project" value="UniProtKB-UniRule"/>
</dbReference>
<comment type="subcellular location">
    <subcellularLocation>
        <location evidence="3">Cytoplasm</location>
    </subcellularLocation>
</comment>
<protein>
    <recommendedName>
        <fullName evidence="3">Urease accessory protein UreD</fullName>
    </recommendedName>
</protein>
<dbReference type="AlphaFoldDB" id="A0A347UCY9"/>